<dbReference type="Proteomes" id="UP000178735">
    <property type="component" value="Unassembled WGS sequence"/>
</dbReference>
<evidence type="ECO:0000313" key="1">
    <source>
        <dbReference type="EMBL" id="OGM05847.1"/>
    </source>
</evidence>
<evidence type="ECO:0000313" key="2">
    <source>
        <dbReference type="Proteomes" id="UP000178735"/>
    </source>
</evidence>
<protein>
    <submittedName>
        <fullName evidence="1">Uncharacterized protein</fullName>
    </submittedName>
</protein>
<organism evidence="1 2">
    <name type="scientific">Candidatus Wallbacteria bacterium GWC2_49_35</name>
    <dbReference type="NCBI Taxonomy" id="1817813"/>
    <lineage>
        <taxon>Bacteria</taxon>
        <taxon>Candidatus Walliibacteriota</taxon>
    </lineage>
</organism>
<accession>A0A1F7WT76</accession>
<comment type="caution">
    <text evidence="1">The sequence shown here is derived from an EMBL/GenBank/DDBJ whole genome shotgun (WGS) entry which is preliminary data.</text>
</comment>
<proteinExistence type="predicted"/>
<sequence>MNIENAKLLADAALEAATYKVRTEMNDMGNLNPVDIVKSVVSMLSNPASSWYLKMRVPGIVVTGGVGSSLGISGLNAEVSLSPDTLGLSPTWSKQTLNAGSLGITQFIRELGGDDSRTKVELTMMLKDMKPVVSDNGTVLWPGAVTDESFLQEWLKKLGNQLFDFLGINDIKFKIDLSQFIKGLTISIFGIPIPIGDILAGVLGNFLTVEIDVGAMLSKALDSIVSQLKIGDIMPIKADIVIEKLATLTYSVKVDFVPAGTTTPVKVAVEATRDVKVVDCAAPNPLYSLYWLNKDNQTYDENAWGNTGGGKFKVMNLNLDPDYKGKFELNDILSFFKGLFSLSIVRFPGLCHMGGAGKQKVPTGLNDLLLLYPGHTPAITMFGNYGYGKCFLPRAFFLGAPPVDAIVWFPWVSVPPLGVIGIVKVVKSIADKSGNRTQLFGDWCLSPPLNMKINGNVVKTYTRVDGVGFSFPIPFPPCMLGAGAYKYKCEEKGYSYSFFEKEPKAETEGMIENIYTPDQYRKKSSMCYASGGEFSSDSTIRDGAGIIKIDGVIYIEGSASVSGTFYGAGQLVVNGDLTVTGDIIHKPKDGNRIIPFSIICFGTLRTTANCRILSPVYAKNGVAIGGATHIMGNLVCEKFNPGSITRDLTIWYTPEITTCSFLSLIPYVGRYMPDRYRTVIASQYSTYKINNVKQ</sequence>
<dbReference type="STRING" id="1817813.A2008_11745"/>
<dbReference type="EMBL" id="MGFH01000094">
    <property type="protein sequence ID" value="OGM05847.1"/>
    <property type="molecule type" value="Genomic_DNA"/>
</dbReference>
<name>A0A1F7WT76_9BACT</name>
<gene>
    <name evidence="1" type="ORF">A2008_11745</name>
</gene>
<dbReference type="AlphaFoldDB" id="A0A1F7WT76"/>
<reference evidence="1 2" key="1">
    <citation type="journal article" date="2016" name="Nat. Commun.">
        <title>Thousands of microbial genomes shed light on interconnected biogeochemical processes in an aquifer system.</title>
        <authorList>
            <person name="Anantharaman K."/>
            <person name="Brown C.T."/>
            <person name="Hug L.A."/>
            <person name="Sharon I."/>
            <person name="Castelle C.J."/>
            <person name="Probst A.J."/>
            <person name="Thomas B.C."/>
            <person name="Singh A."/>
            <person name="Wilkins M.J."/>
            <person name="Karaoz U."/>
            <person name="Brodie E.L."/>
            <person name="Williams K.H."/>
            <person name="Hubbard S.S."/>
            <person name="Banfield J.F."/>
        </authorList>
    </citation>
    <scope>NUCLEOTIDE SEQUENCE [LARGE SCALE GENOMIC DNA]</scope>
</reference>